<dbReference type="OrthoDB" id="5678806at2"/>
<evidence type="ECO:0000313" key="1">
    <source>
        <dbReference type="EMBL" id="OHY95101.1"/>
    </source>
</evidence>
<organism evidence="1 2">
    <name type="scientific">Aeromonas sobria</name>
    <dbReference type="NCBI Taxonomy" id="646"/>
    <lineage>
        <taxon>Bacteria</taxon>
        <taxon>Pseudomonadati</taxon>
        <taxon>Pseudomonadota</taxon>
        <taxon>Gammaproteobacteria</taxon>
        <taxon>Aeromonadales</taxon>
        <taxon>Aeromonadaceae</taxon>
        <taxon>Aeromonas</taxon>
    </lineage>
</organism>
<comment type="caution">
    <text evidence="1">The sequence shown here is derived from an EMBL/GenBank/DDBJ whole genome shotgun (WGS) entry which is preliminary data.</text>
</comment>
<dbReference type="Proteomes" id="UP000179934">
    <property type="component" value="Unassembled WGS sequence"/>
</dbReference>
<accession>A0A1S2D5E6</accession>
<protein>
    <submittedName>
        <fullName evidence="1">Uncharacterized protein</fullName>
    </submittedName>
</protein>
<gene>
    <name evidence="1" type="ORF">BJD16_08950</name>
</gene>
<evidence type="ECO:0000313" key="2">
    <source>
        <dbReference type="Proteomes" id="UP000179934"/>
    </source>
</evidence>
<reference evidence="1 2" key="1">
    <citation type="submission" date="2016-09" db="EMBL/GenBank/DDBJ databases">
        <title>Draft Genome Sequence of Aeromonas sobria Strain 08005, Isolated from Sick Rana catesbeiana.</title>
        <authorList>
            <person name="Yang Q."/>
        </authorList>
    </citation>
    <scope>NUCLEOTIDE SEQUENCE [LARGE SCALE GENOMIC DNA]</scope>
    <source>
        <strain evidence="1 2">08005</strain>
    </source>
</reference>
<dbReference type="AlphaFoldDB" id="A0A1S2D5E6"/>
<dbReference type="EMBL" id="MKFU01000004">
    <property type="protein sequence ID" value="OHY95101.1"/>
    <property type="molecule type" value="Genomic_DNA"/>
</dbReference>
<name>A0A1S2D5E6_AERSO</name>
<sequence length="179" mass="20763">MEFKKNELGEYHSSYAICFDEIISIKDGQKLPALKLVSLNNVQISDYRDIMITQGEYYSDKKTFSDLVLFDVPLNESKQTSAGDNIFCNYYTKDYNFGVSTDNIRCYRPSHVKGKAYLYNAADAESETKKYLVPGDKVIPLDEKMDRKNNNWTYVLYQGKKDTKMWINSKALDLDKHVK</sequence>
<proteinExistence type="predicted"/>